<organism evidence="5 6">
    <name type="scientific">Novipirellula galeiformis</name>
    <dbReference type="NCBI Taxonomy" id="2528004"/>
    <lineage>
        <taxon>Bacteria</taxon>
        <taxon>Pseudomonadati</taxon>
        <taxon>Planctomycetota</taxon>
        <taxon>Planctomycetia</taxon>
        <taxon>Pirellulales</taxon>
        <taxon>Pirellulaceae</taxon>
        <taxon>Novipirellula</taxon>
    </lineage>
</organism>
<dbReference type="PANTHER" id="PTHR24305:SF166">
    <property type="entry name" value="CYTOCHROME P450 12A4, MITOCHONDRIAL-RELATED"/>
    <property type="match status" value="1"/>
</dbReference>
<dbReference type="SUPFAM" id="SSF48264">
    <property type="entry name" value="Cytochrome P450"/>
    <property type="match status" value="1"/>
</dbReference>
<name>A0A5C6CPN7_9BACT</name>
<reference evidence="5 6" key="1">
    <citation type="submission" date="2019-02" db="EMBL/GenBank/DDBJ databases">
        <title>Deep-cultivation of Planctomycetes and their phenomic and genomic characterization uncovers novel biology.</title>
        <authorList>
            <person name="Wiegand S."/>
            <person name="Jogler M."/>
            <person name="Boedeker C."/>
            <person name="Pinto D."/>
            <person name="Vollmers J."/>
            <person name="Rivas-Marin E."/>
            <person name="Kohn T."/>
            <person name="Peeters S.H."/>
            <person name="Heuer A."/>
            <person name="Rast P."/>
            <person name="Oberbeckmann S."/>
            <person name="Bunk B."/>
            <person name="Jeske O."/>
            <person name="Meyerdierks A."/>
            <person name="Storesund J.E."/>
            <person name="Kallscheuer N."/>
            <person name="Luecker S."/>
            <person name="Lage O.M."/>
            <person name="Pohl T."/>
            <person name="Merkel B.J."/>
            <person name="Hornburger P."/>
            <person name="Mueller R.-W."/>
            <person name="Bruemmer F."/>
            <person name="Labrenz M."/>
            <person name="Spormann A.M."/>
            <person name="Op Den Camp H."/>
            <person name="Overmann J."/>
            <person name="Amann R."/>
            <person name="Jetten M.S.M."/>
            <person name="Mascher T."/>
            <person name="Medema M.H."/>
            <person name="Devos D.P."/>
            <person name="Kaster A.-K."/>
            <person name="Ovreas L."/>
            <person name="Rohde M."/>
            <person name="Galperin M.Y."/>
            <person name="Jogler C."/>
        </authorList>
    </citation>
    <scope>NUCLEOTIDE SEQUENCE [LARGE SCALE GENOMIC DNA]</scope>
    <source>
        <strain evidence="5 6">Pla52o</strain>
    </source>
</reference>
<dbReference type="Pfam" id="PF00067">
    <property type="entry name" value="p450"/>
    <property type="match status" value="1"/>
</dbReference>
<evidence type="ECO:0000256" key="1">
    <source>
        <dbReference type="ARBA" id="ARBA00001971"/>
    </source>
</evidence>
<evidence type="ECO:0000256" key="2">
    <source>
        <dbReference type="ARBA" id="ARBA00010617"/>
    </source>
</evidence>
<keyword evidence="3 4" id="KW-0408">Iron</keyword>
<comment type="caution">
    <text evidence="5">The sequence shown here is derived from an EMBL/GenBank/DDBJ whole genome shotgun (WGS) entry which is preliminary data.</text>
</comment>
<evidence type="ECO:0000256" key="3">
    <source>
        <dbReference type="PIRSR" id="PIRSR602401-1"/>
    </source>
</evidence>
<dbReference type="Proteomes" id="UP000316304">
    <property type="component" value="Unassembled WGS sequence"/>
</dbReference>
<dbReference type="AlphaFoldDB" id="A0A5C6CPN7"/>
<dbReference type="InterPro" id="IPR002401">
    <property type="entry name" value="Cyt_P450_E_grp-I"/>
</dbReference>
<dbReference type="EC" id="1.14.13.106" evidence="5"/>
<protein>
    <submittedName>
        <fullName evidence="5">Epi-isozizaene 5-monooxygenase/(E)-beta-farnesene synthase</fullName>
        <ecNumber evidence="5">1.14.13.106</ecNumber>
    </submittedName>
</protein>
<dbReference type="GO" id="GO:0020037">
    <property type="term" value="F:heme binding"/>
    <property type="evidence" value="ECO:0007669"/>
    <property type="project" value="InterPro"/>
</dbReference>
<dbReference type="EMBL" id="SJPT01000001">
    <property type="protein sequence ID" value="TWU26432.1"/>
    <property type="molecule type" value="Genomic_DNA"/>
</dbReference>
<sequence length="512" mass="57390">MSNFTRFLSDSLPGYRRVARLPKQLFAINPFEGDCLPTRVRLFHPGSGRPSLPFPHRWNFHDPVRILESYFHGADDEQGPGRHNRYLDIPGFAPVLVTRDPGIIRAIATATGDREGQFDRDTLPSVGIARATGKDTLLFANGAEWKKQRKIAACPFGKTTLYQPEQFCEFAETFRTTVEQRIELLRQHLSNSGQETVEIRLEPEVKVVMLEMLTNNFFGAEISYDELSNRYVPALERVIDHIVSDTVKNKLGIPWRKLPGLSKRIAQAKRDDAAFDELTQCVLAPRAENKALWKQFKSDAPDAKLLSNLKVFLAGALEATTSYATWAISHLARNPAAQEKVFQQVKDIDVYTPESLASATYLRDVLNETLRLTPSLYFLPRRATRDTWVTTADGRKMFIPSGTHILLDVWHANRHEDHWGVVAAGYPACEFAPQRWDHLAGAGRATKDILHFGFGHGPRVCPGKHLGELEVGLVVGAFVKTFQFQAENPANPARAGVSTKPADGTLVRMSLR</sequence>
<dbReference type="InterPro" id="IPR050121">
    <property type="entry name" value="Cytochrome_P450_monoxygenase"/>
</dbReference>
<gene>
    <name evidence="5" type="ORF">Pla52o_02850</name>
</gene>
<keyword evidence="6" id="KW-1185">Reference proteome</keyword>
<dbReference type="CDD" id="cd00302">
    <property type="entry name" value="cytochrome_P450"/>
    <property type="match status" value="1"/>
</dbReference>
<evidence type="ECO:0000256" key="4">
    <source>
        <dbReference type="RuleBase" id="RU000461"/>
    </source>
</evidence>
<dbReference type="OrthoDB" id="9789468at2"/>
<dbReference type="Gene3D" id="1.10.630.10">
    <property type="entry name" value="Cytochrome P450"/>
    <property type="match status" value="1"/>
</dbReference>
<evidence type="ECO:0000313" key="5">
    <source>
        <dbReference type="EMBL" id="TWU26432.1"/>
    </source>
</evidence>
<accession>A0A5C6CPN7</accession>
<keyword evidence="3 4" id="KW-0479">Metal-binding</keyword>
<dbReference type="GO" id="GO:0005506">
    <property type="term" value="F:iron ion binding"/>
    <property type="evidence" value="ECO:0007669"/>
    <property type="project" value="InterPro"/>
</dbReference>
<dbReference type="InterPro" id="IPR036396">
    <property type="entry name" value="Cyt_P450_sf"/>
</dbReference>
<keyword evidence="4 5" id="KW-0560">Oxidoreductase</keyword>
<dbReference type="RefSeq" id="WP_146592792.1">
    <property type="nucleotide sequence ID" value="NZ_SJPT01000001.1"/>
</dbReference>
<dbReference type="PRINTS" id="PR00463">
    <property type="entry name" value="EP450I"/>
</dbReference>
<keyword evidence="4 5" id="KW-0503">Monooxygenase</keyword>
<dbReference type="PROSITE" id="PS00086">
    <property type="entry name" value="CYTOCHROME_P450"/>
    <property type="match status" value="1"/>
</dbReference>
<evidence type="ECO:0000313" key="6">
    <source>
        <dbReference type="Proteomes" id="UP000316304"/>
    </source>
</evidence>
<dbReference type="PRINTS" id="PR00385">
    <property type="entry name" value="P450"/>
</dbReference>
<comment type="similarity">
    <text evidence="2 4">Belongs to the cytochrome P450 family.</text>
</comment>
<dbReference type="GO" id="GO:0016705">
    <property type="term" value="F:oxidoreductase activity, acting on paired donors, with incorporation or reduction of molecular oxygen"/>
    <property type="evidence" value="ECO:0007669"/>
    <property type="project" value="InterPro"/>
</dbReference>
<dbReference type="GO" id="GO:0004497">
    <property type="term" value="F:monooxygenase activity"/>
    <property type="evidence" value="ECO:0007669"/>
    <property type="project" value="UniProtKB-KW"/>
</dbReference>
<keyword evidence="3 4" id="KW-0349">Heme</keyword>
<dbReference type="PANTHER" id="PTHR24305">
    <property type="entry name" value="CYTOCHROME P450"/>
    <property type="match status" value="1"/>
</dbReference>
<proteinExistence type="inferred from homology"/>
<dbReference type="InterPro" id="IPR017972">
    <property type="entry name" value="Cyt_P450_CS"/>
</dbReference>
<feature type="binding site" description="axial binding residue" evidence="3">
    <location>
        <position position="461"/>
    </location>
    <ligand>
        <name>heme</name>
        <dbReference type="ChEBI" id="CHEBI:30413"/>
    </ligand>
    <ligandPart>
        <name>Fe</name>
        <dbReference type="ChEBI" id="CHEBI:18248"/>
    </ligandPart>
</feature>
<comment type="cofactor">
    <cofactor evidence="1 3">
        <name>heme</name>
        <dbReference type="ChEBI" id="CHEBI:30413"/>
    </cofactor>
</comment>
<dbReference type="InterPro" id="IPR001128">
    <property type="entry name" value="Cyt_P450"/>
</dbReference>